<dbReference type="InterPro" id="IPR002048">
    <property type="entry name" value="EF_hand_dom"/>
</dbReference>
<feature type="domain" description="EF-hand" evidence="1">
    <location>
        <begin position="63"/>
        <end position="89"/>
    </location>
</feature>
<dbReference type="Gene3D" id="1.10.238.10">
    <property type="entry name" value="EF-hand"/>
    <property type="match status" value="1"/>
</dbReference>
<dbReference type="STRING" id="1076937.SAMN04488120_10167"/>
<dbReference type="RefSeq" id="WP_091529847.1">
    <property type="nucleotide sequence ID" value="NZ_FOOC01000001.1"/>
</dbReference>
<dbReference type="SUPFAM" id="SSF47473">
    <property type="entry name" value="EF-hand"/>
    <property type="match status" value="1"/>
</dbReference>
<dbReference type="PROSITE" id="PS51257">
    <property type="entry name" value="PROKAR_LIPOPROTEIN"/>
    <property type="match status" value="1"/>
</dbReference>
<reference evidence="2 3" key="1">
    <citation type="submission" date="2016-10" db="EMBL/GenBank/DDBJ databases">
        <authorList>
            <person name="de Groot N.N."/>
        </authorList>
    </citation>
    <scope>NUCLEOTIDE SEQUENCE [LARGE SCALE GENOMIC DNA]</scope>
    <source>
        <strain evidence="2 3">DSM 23609</strain>
    </source>
</reference>
<dbReference type="Pfam" id="PF13202">
    <property type="entry name" value="EF-hand_5"/>
    <property type="match status" value="1"/>
</dbReference>
<evidence type="ECO:0000313" key="3">
    <source>
        <dbReference type="Proteomes" id="UP000199771"/>
    </source>
</evidence>
<keyword evidence="3" id="KW-1185">Reference proteome</keyword>
<dbReference type="PROSITE" id="PS00018">
    <property type="entry name" value="EF_HAND_1"/>
    <property type="match status" value="1"/>
</dbReference>
<dbReference type="InterPro" id="IPR011992">
    <property type="entry name" value="EF-hand-dom_pair"/>
</dbReference>
<gene>
    <name evidence="2" type="ORF">SAMN04488120_10167</name>
</gene>
<evidence type="ECO:0000259" key="1">
    <source>
        <dbReference type="PROSITE" id="PS50222"/>
    </source>
</evidence>
<accession>A0A1I2H172</accession>
<protein>
    <submittedName>
        <fullName evidence="2">EF hand</fullName>
    </submittedName>
</protein>
<dbReference type="Proteomes" id="UP000199771">
    <property type="component" value="Unassembled WGS sequence"/>
</dbReference>
<dbReference type="EMBL" id="FOOC01000001">
    <property type="protein sequence ID" value="SFF23140.1"/>
    <property type="molecule type" value="Genomic_DNA"/>
</dbReference>
<sequence>MRLLPLVVAAIAASAACTPRYGERRSDALDPLRPAFNAADRDHDENLTRAEVESGMAQLLPYFADIDTDGNGRISAGELRSWLEWQRVLRAPPPDVPRDR</sequence>
<evidence type="ECO:0000313" key="2">
    <source>
        <dbReference type="EMBL" id="SFF23140.1"/>
    </source>
</evidence>
<dbReference type="InterPro" id="IPR018247">
    <property type="entry name" value="EF_Hand_1_Ca_BS"/>
</dbReference>
<dbReference type="GO" id="GO:0005509">
    <property type="term" value="F:calcium ion binding"/>
    <property type="evidence" value="ECO:0007669"/>
    <property type="project" value="InterPro"/>
</dbReference>
<dbReference type="OrthoDB" id="7067619at2"/>
<dbReference type="AlphaFoldDB" id="A0A1I2H172"/>
<name>A0A1I2H172_9GAMM</name>
<organism evidence="2 3">
    <name type="scientific">Fontimonas thermophila</name>
    <dbReference type="NCBI Taxonomy" id="1076937"/>
    <lineage>
        <taxon>Bacteria</taxon>
        <taxon>Pseudomonadati</taxon>
        <taxon>Pseudomonadota</taxon>
        <taxon>Gammaproteobacteria</taxon>
        <taxon>Nevskiales</taxon>
        <taxon>Nevskiaceae</taxon>
        <taxon>Fontimonas</taxon>
    </lineage>
</organism>
<proteinExistence type="predicted"/>
<dbReference type="PROSITE" id="PS50222">
    <property type="entry name" value="EF_HAND_2"/>
    <property type="match status" value="1"/>
</dbReference>